<organism evidence="7 8">
    <name type="scientific">Paraburkholderia caballeronis</name>
    <dbReference type="NCBI Taxonomy" id="416943"/>
    <lineage>
        <taxon>Bacteria</taxon>
        <taxon>Pseudomonadati</taxon>
        <taxon>Pseudomonadota</taxon>
        <taxon>Betaproteobacteria</taxon>
        <taxon>Burkholderiales</taxon>
        <taxon>Burkholderiaceae</taxon>
        <taxon>Paraburkholderia</taxon>
    </lineage>
</organism>
<feature type="transmembrane region" description="Helical" evidence="4">
    <location>
        <begin position="335"/>
        <end position="356"/>
    </location>
</feature>
<dbReference type="GO" id="GO:0052621">
    <property type="term" value="F:diguanylate cyclase activity"/>
    <property type="evidence" value="ECO:0007669"/>
    <property type="project" value="UniProtKB-EC"/>
</dbReference>
<keyword evidence="3" id="KW-0175">Coiled coil</keyword>
<keyword evidence="4" id="KW-0812">Transmembrane</keyword>
<dbReference type="PROSITE" id="PS50885">
    <property type="entry name" value="HAMP"/>
    <property type="match status" value="1"/>
</dbReference>
<evidence type="ECO:0000259" key="5">
    <source>
        <dbReference type="PROSITE" id="PS50885"/>
    </source>
</evidence>
<evidence type="ECO:0000256" key="1">
    <source>
        <dbReference type="ARBA" id="ARBA00012528"/>
    </source>
</evidence>
<dbReference type="GO" id="GO:0007165">
    <property type="term" value="P:signal transduction"/>
    <property type="evidence" value="ECO:0007669"/>
    <property type="project" value="InterPro"/>
</dbReference>
<feature type="domain" description="HAMP" evidence="5">
    <location>
        <begin position="358"/>
        <end position="411"/>
    </location>
</feature>
<feature type="domain" description="GGDEF" evidence="6">
    <location>
        <begin position="457"/>
        <end position="592"/>
    </location>
</feature>
<dbReference type="RefSeq" id="WP_090547842.1">
    <property type="nucleotide sequence ID" value="NZ_FNSR01000002.1"/>
</dbReference>
<keyword evidence="8" id="KW-1185">Reference proteome</keyword>
<protein>
    <recommendedName>
        <fullName evidence="1">diguanylate cyclase</fullName>
        <ecNumber evidence="1">2.7.7.65</ecNumber>
    </recommendedName>
</protein>
<dbReference type="STRING" id="416943.SAMN05445871_3868"/>
<dbReference type="AlphaFoldDB" id="A0A1H7LDG5"/>
<evidence type="ECO:0000313" key="7">
    <source>
        <dbReference type="EMBL" id="SEK96994.1"/>
    </source>
</evidence>
<evidence type="ECO:0000256" key="3">
    <source>
        <dbReference type="SAM" id="Coils"/>
    </source>
</evidence>
<dbReference type="Gene3D" id="6.10.340.10">
    <property type="match status" value="1"/>
</dbReference>
<keyword evidence="4" id="KW-0472">Membrane</keyword>
<dbReference type="SUPFAM" id="SSF55073">
    <property type="entry name" value="Nucleotide cyclase"/>
    <property type="match status" value="1"/>
</dbReference>
<proteinExistence type="predicted"/>
<dbReference type="GO" id="GO:0016020">
    <property type="term" value="C:membrane"/>
    <property type="evidence" value="ECO:0007669"/>
    <property type="project" value="InterPro"/>
</dbReference>
<dbReference type="PANTHER" id="PTHR45138">
    <property type="entry name" value="REGULATORY COMPONENTS OF SENSORY TRANSDUCTION SYSTEM"/>
    <property type="match status" value="1"/>
</dbReference>
<sequence>MRANAPVAEPRHPPPATPVNPRFSAAAILIGCLFLVLTAALVWYEWDAYADANDAVASFGTFRATLVAMEKVSAERGPMNAALGSDDALPDGAPAPLAAARRDTDAAIARLRTRLDTPSCGWCESERLGLARLVNDLTSARNDVDRLLKLPGPARTDAALNDAVARMVAVVRQFRRIIDASQLAIVDSTTGALDFLQMARLAATMRDEAGLLGSRFTSALATHRPLTQAEQLNVERSYGRMQQLRFAIESLAATNPALTRGAFVQVNEQYFRLGLDYIATVRALTGGPGSPLPTTAQFAATYVPTMRPIVDFRDEMLARAEAALLRHRSAMLARCVAIAVAGVVLASLQFALFWLFRRYVIAPFNDATRAIVAIAGGDLTAAVQSHAYRGDVQSLFDAVQVLRSNSRERMRLEQERNALIDELKTMAETDALTGLMNRRAFEGRARVLSSIARGTESFVTLIAFDIDHFKRINDTYGHPTGDLALKTIGNLCRETWRRDDIVARIGGEEFAVLLDTQGYAEALQTVERFREKLSNVTLRATDGTPFTMTASFGVAVSARDAAPDIAALIARADALLYRAKTDGRNRVVADEPAAT</sequence>
<dbReference type="Pfam" id="PF00990">
    <property type="entry name" value="GGDEF"/>
    <property type="match status" value="1"/>
</dbReference>
<dbReference type="EMBL" id="FOAJ01000004">
    <property type="protein sequence ID" value="SEK96994.1"/>
    <property type="molecule type" value="Genomic_DNA"/>
</dbReference>
<feature type="transmembrane region" description="Helical" evidence="4">
    <location>
        <begin position="23"/>
        <end position="44"/>
    </location>
</feature>
<dbReference type="InterPro" id="IPR000160">
    <property type="entry name" value="GGDEF_dom"/>
</dbReference>
<dbReference type="Gene3D" id="3.30.70.270">
    <property type="match status" value="1"/>
</dbReference>
<dbReference type="FunFam" id="3.30.70.270:FF:000001">
    <property type="entry name" value="Diguanylate cyclase domain protein"/>
    <property type="match status" value="1"/>
</dbReference>
<dbReference type="InterPro" id="IPR050469">
    <property type="entry name" value="Diguanylate_Cyclase"/>
</dbReference>
<accession>A0A1H7LDG5</accession>
<evidence type="ECO:0000256" key="4">
    <source>
        <dbReference type="SAM" id="Phobius"/>
    </source>
</evidence>
<dbReference type="InterPro" id="IPR029787">
    <property type="entry name" value="Nucleotide_cyclase"/>
</dbReference>
<evidence type="ECO:0000313" key="8">
    <source>
        <dbReference type="Proteomes" id="UP000199120"/>
    </source>
</evidence>
<evidence type="ECO:0000256" key="2">
    <source>
        <dbReference type="ARBA" id="ARBA00034247"/>
    </source>
</evidence>
<dbReference type="CDD" id="cd01949">
    <property type="entry name" value="GGDEF"/>
    <property type="match status" value="1"/>
</dbReference>
<dbReference type="SMART" id="SM00267">
    <property type="entry name" value="GGDEF"/>
    <property type="match status" value="1"/>
</dbReference>
<comment type="catalytic activity">
    <reaction evidence="2">
        <text>2 GTP = 3',3'-c-di-GMP + 2 diphosphate</text>
        <dbReference type="Rhea" id="RHEA:24898"/>
        <dbReference type="ChEBI" id="CHEBI:33019"/>
        <dbReference type="ChEBI" id="CHEBI:37565"/>
        <dbReference type="ChEBI" id="CHEBI:58805"/>
        <dbReference type="EC" id="2.7.7.65"/>
    </reaction>
</comment>
<dbReference type="PROSITE" id="PS50887">
    <property type="entry name" value="GGDEF"/>
    <property type="match status" value="1"/>
</dbReference>
<dbReference type="OrthoDB" id="9813903at2"/>
<dbReference type="NCBIfam" id="TIGR00254">
    <property type="entry name" value="GGDEF"/>
    <property type="match status" value="1"/>
</dbReference>
<name>A0A1H7LDG5_9BURK</name>
<dbReference type="PANTHER" id="PTHR45138:SF9">
    <property type="entry name" value="DIGUANYLATE CYCLASE DGCM-RELATED"/>
    <property type="match status" value="1"/>
</dbReference>
<dbReference type="Proteomes" id="UP000199120">
    <property type="component" value="Unassembled WGS sequence"/>
</dbReference>
<feature type="coiled-coil region" evidence="3">
    <location>
        <begin position="402"/>
        <end position="429"/>
    </location>
</feature>
<dbReference type="EC" id="2.7.7.65" evidence="1"/>
<keyword evidence="4" id="KW-1133">Transmembrane helix</keyword>
<gene>
    <name evidence="7" type="ORF">SAMN05192542_104310</name>
</gene>
<evidence type="ECO:0000259" key="6">
    <source>
        <dbReference type="PROSITE" id="PS50887"/>
    </source>
</evidence>
<reference evidence="8" key="1">
    <citation type="submission" date="2016-10" db="EMBL/GenBank/DDBJ databases">
        <authorList>
            <person name="Varghese N."/>
            <person name="Submissions S."/>
        </authorList>
    </citation>
    <scope>NUCLEOTIDE SEQUENCE [LARGE SCALE GENOMIC DNA]</scope>
    <source>
        <strain evidence="8">LMG 26416</strain>
    </source>
</reference>
<dbReference type="InterPro" id="IPR043128">
    <property type="entry name" value="Rev_trsase/Diguanyl_cyclase"/>
</dbReference>
<dbReference type="InterPro" id="IPR003660">
    <property type="entry name" value="HAMP_dom"/>
</dbReference>